<comment type="caution">
    <text evidence="5">The sequence shown here is derived from an EMBL/GenBank/DDBJ whole genome shotgun (WGS) entry which is preliminary data.</text>
</comment>
<evidence type="ECO:0000259" key="4">
    <source>
        <dbReference type="PROSITE" id="PS50949"/>
    </source>
</evidence>
<dbReference type="CDD" id="cd07377">
    <property type="entry name" value="WHTH_GntR"/>
    <property type="match status" value="1"/>
</dbReference>
<evidence type="ECO:0000313" key="5">
    <source>
        <dbReference type="EMBL" id="MEX0407905.1"/>
    </source>
</evidence>
<dbReference type="PANTHER" id="PTHR43537:SF49">
    <property type="entry name" value="TRANSCRIPTIONAL REGULATORY PROTEIN"/>
    <property type="match status" value="1"/>
</dbReference>
<dbReference type="InterPro" id="IPR000524">
    <property type="entry name" value="Tscrpt_reg_HTH_GntR"/>
</dbReference>
<keyword evidence="3" id="KW-0804">Transcription</keyword>
<accession>A0ABV3SNM2</accession>
<keyword evidence="1" id="KW-0805">Transcription regulation</keyword>
<dbReference type="SUPFAM" id="SSF46785">
    <property type="entry name" value="Winged helix' DNA-binding domain"/>
    <property type="match status" value="1"/>
</dbReference>
<dbReference type="Pfam" id="PF07729">
    <property type="entry name" value="FCD"/>
    <property type="match status" value="1"/>
</dbReference>
<dbReference type="InterPro" id="IPR008920">
    <property type="entry name" value="TF_FadR/GntR_C"/>
</dbReference>
<dbReference type="PROSITE" id="PS50949">
    <property type="entry name" value="HTH_GNTR"/>
    <property type="match status" value="1"/>
</dbReference>
<dbReference type="PRINTS" id="PR00035">
    <property type="entry name" value="HTHGNTR"/>
</dbReference>
<dbReference type="Pfam" id="PF00392">
    <property type="entry name" value="GntR"/>
    <property type="match status" value="1"/>
</dbReference>
<dbReference type="InterPro" id="IPR011711">
    <property type="entry name" value="GntR_C"/>
</dbReference>
<evidence type="ECO:0000256" key="3">
    <source>
        <dbReference type="ARBA" id="ARBA00023163"/>
    </source>
</evidence>
<evidence type="ECO:0000256" key="2">
    <source>
        <dbReference type="ARBA" id="ARBA00023125"/>
    </source>
</evidence>
<dbReference type="Gene3D" id="1.10.10.10">
    <property type="entry name" value="Winged helix-like DNA-binding domain superfamily/Winged helix DNA-binding domain"/>
    <property type="match status" value="1"/>
</dbReference>
<dbReference type="EMBL" id="JBDPGJ010000004">
    <property type="protein sequence ID" value="MEX0407905.1"/>
    <property type="molecule type" value="Genomic_DNA"/>
</dbReference>
<dbReference type="PANTHER" id="PTHR43537">
    <property type="entry name" value="TRANSCRIPTIONAL REGULATOR, GNTR FAMILY"/>
    <property type="match status" value="1"/>
</dbReference>
<protein>
    <submittedName>
        <fullName evidence="5">GntR family transcriptional regulator</fullName>
    </submittedName>
</protein>
<name>A0ABV3SNM2_9HYPH</name>
<feature type="domain" description="HTH gntR-type" evidence="4">
    <location>
        <begin position="9"/>
        <end position="76"/>
    </location>
</feature>
<dbReference type="Gene3D" id="1.20.120.530">
    <property type="entry name" value="GntR ligand-binding domain-like"/>
    <property type="match status" value="1"/>
</dbReference>
<proteinExistence type="predicted"/>
<sequence>MSRSLPRKGHQTQYLIDTLRSAIVAGDFKPGSVLRQEELAKTFSSSRMPIREALRTLAAEGLILLQPNRGAVVAPIHADELRENVEMREAAEVLAIRLSVPNLSNAQIDRAAEIQRRIAVCDMKDFGSLNKAFHMALYAPCARPRLLAHVGSLHDVAERYLRFTLVELDYVSRSNGEHEAILQACYRRDVDAAQLETSRHIVGAGRTLEDHLRKSVGEGNFDAASGSS</sequence>
<dbReference type="SMART" id="SM00895">
    <property type="entry name" value="FCD"/>
    <property type="match status" value="1"/>
</dbReference>
<dbReference type="InterPro" id="IPR036390">
    <property type="entry name" value="WH_DNA-bd_sf"/>
</dbReference>
<dbReference type="Proteomes" id="UP001556692">
    <property type="component" value="Unassembled WGS sequence"/>
</dbReference>
<organism evidence="5 6">
    <name type="scientific">Aquibium pacificus</name>
    <dbReference type="NCBI Taxonomy" id="3153579"/>
    <lineage>
        <taxon>Bacteria</taxon>
        <taxon>Pseudomonadati</taxon>
        <taxon>Pseudomonadota</taxon>
        <taxon>Alphaproteobacteria</taxon>
        <taxon>Hyphomicrobiales</taxon>
        <taxon>Phyllobacteriaceae</taxon>
        <taxon>Aquibium</taxon>
    </lineage>
</organism>
<evidence type="ECO:0000256" key="1">
    <source>
        <dbReference type="ARBA" id="ARBA00023015"/>
    </source>
</evidence>
<dbReference type="SUPFAM" id="SSF48008">
    <property type="entry name" value="GntR ligand-binding domain-like"/>
    <property type="match status" value="1"/>
</dbReference>
<dbReference type="RefSeq" id="WP_367955761.1">
    <property type="nucleotide sequence ID" value="NZ_JBDPGJ010000004.1"/>
</dbReference>
<dbReference type="SMART" id="SM00345">
    <property type="entry name" value="HTH_GNTR"/>
    <property type="match status" value="1"/>
</dbReference>
<evidence type="ECO:0000313" key="6">
    <source>
        <dbReference type="Proteomes" id="UP001556692"/>
    </source>
</evidence>
<dbReference type="InterPro" id="IPR036388">
    <property type="entry name" value="WH-like_DNA-bd_sf"/>
</dbReference>
<keyword evidence="6" id="KW-1185">Reference proteome</keyword>
<reference evidence="5 6" key="1">
    <citation type="submission" date="2024-05" db="EMBL/GenBank/DDBJ databases">
        <authorList>
            <person name="Jiang F."/>
        </authorList>
    </citation>
    <scope>NUCLEOTIDE SEQUENCE [LARGE SCALE GENOMIC DNA]</scope>
    <source>
        <strain evidence="5 6">LZ166</strain>
    </source>
</reference>
<keyword evidence="2" id="KW-0238">DNA-binding</keyword>
<gene>
    <name evidence="5" type="ORF">ABGN05_19775</name>
</gene>